<protein>
    <recommendedName>
        <fullName evidence="3 13">Cytochrome b-c1 complex subunit 8</fullName>
    </recommendedName>
    <alternativeName>
        <fullName evidence="13">Complex III subunit 8</fullName>
    </alternativeName>
</protein>
<keyword evidence="4 13" id="KW-0813">Transport</keyword>
<gene>
    <name evidence="14" type="ORF">DGYR_LOCUS8388</name>
</gene>
<keyword evidence="6" id="KW-0812">Transmembrane</keyword>
<evidence type="ECO:0000256" key="4">
    <source>
        <dbReference type="ARBA" id="ARBA00022448"/>
    </source>
</evidence>
<keyword evidence="15" id="KW-1185">Reference proteome</keyword>
<dbReference type="PANTHER" id="PTHR12119">
    <property type="entry name" value="UBIQUINOL-CYTOCHROME C REDUCTASE COMPLEX UBIQUINONE-BINDING PROTEIN QP-C"/>
    <property type="match status" value="1"/>
</dbReference>
<sequence length="87" mass="10154">MGKGFGELVKVRGIVMYTISPFEQKTFGGILSKGIPNFFKRTYSQVFRVVPPFVAAYLIYDWGEKEHTRLGRKDPKEFAHFYEKKDE</sequence>
<dbReference type="Pfam" id="PF02939">
    <property type="entry name" value="UcrQ"/>
    <property type="match status" value="1"/>
</dbReference>
<evidence type="ECO:0000256" key="12">
    <source>
        <dbReference type="ARBA" id="ARBA00047105"/>
    </source>
</evidence>
<comment type="function">
    <text evidence="13">Component of the ubiquinol-cytochrome c oxidoreductase, a multisubunit transmembrane complex that is part of the mitochondrial electron transport chain which drives oxidative phosphorylation. The complex plays an important role in the uptake of multiple carbon sources present in different host niches.</text>
</comment>
<reference evidence="14 15" key="1">
    <citation type="submission" date="2020-08" db="EMBL/GenBank/DDBJ databases">
        <authorList>
            <person name="Hejnol A."/>
        </authorList>
    </citation>
    <scope>NUCLEOTIDE SEQUENCE [LARGE SCALE GENOMIC DNA]</scope>
</reference>
<evidence type="ECO:0000256" key="7">
    <source>
        <dbReference type="ARBA" id="ARBA00022792"/>
    </source>
</evidence>
<keyword evidence="11" id="KW-0472">Membrane</keyword>
<name>A0A7I8VVH4_9ANNE</name>
<evidence type="ECO:0000256" key="13">
    <source>
        <dbReference type="RuleBase" id="RU368118"/>
    </source>
</evidence>
<evidence type="ECO:0000256" key="5">
    <source>
        <dbReference type="ARBA" id="ARBA00022660"/>
    </source>
</evidence>
<organism evidence="14 15">
    <name type="scientific">Dimorphilus gyrociliatus</name>
    <dbReference type="NCBI Taxonomy" id="2664684"/>
    <lineage>
        <taxon>Eukaryota</taxon>
        <taxon>Metazoa</taxon>
        <taxon>Spiralia</taxon>
        <taxon>Lophotrochozoa</taxon>
        <taxon>Annelida</taxon>
        <taxon>Polychaeta</taxon>
        <taxon>Polychaeta incertae sedis</taxon>
        <taxon>Dinophilidae</taxon>
        <taxon>Dimorphilus</taxon>
    </lineage>
</organism>
<comment type="caution">
    <text evidence="14">The sequence shown here is derived from an EMBL/GenBank/DDBJ whole genome shotgun (WGS) entry which is preliminary data.</text>
</comment>
<dbReference type="AlphaFoldDB" id="A0A7I8VVH4"/>
<dbReference type="EMBL" id="CAJFCJ010000012">
    <property type="protein sequence ID" value="CAD5120273.1"/>
    <property type="molecule type" value="Genomic_DNA"/>
</dbReference>
<keyword evidence="10 13" id="KW-0496">Mitochondrion</keyword>
<comment type="subcellular location">
    <subcellularLocation>
        <location evidence="1 13">Mitochondrion inner membrane</location>
        <topology evidence="1 13">Single-pass membrane protein</topology>
    </subcellularLocation>
</comment>
<comment type="similarity">
    <text evidence="2 13">Belongs to the UQCRQ/QCR8 family.</text>
</comment>
<evidence type="ECO:0000313" key="14">
    <source>
        <dbReference type="EMBL" id="CAD5120273.1"/>
    </source>
</evidence>
<evidence type="ECO:0000256" key="11">
    <source>
        <dbReference type="ARBA" id="ARBA00023136"/>
    </source>
</evidence>
<evidence type="ECO:0000256" key="2">
    <source>
        <dbReference type="ARBA" id="ARBA00007668"/>
    </source>
</evidence>
<dbReference type="OrthoDB" id="6683853at2759"/>
<dbReference type="InterPro" id="IPR036642">
    <property type="entry name" value="Cyt_bc1_su8_sf"/>
</dbReference>
<accession>A0A7I8VVH4</accession>
<dbReference type="PANTHER" id="PTHR12119:SF2">
    <property type="entry name" value="CYTOCHROME B-C1 COMPLEX SUBUNIT 8"/>
    <property type="match status" value="1"/>
</dbReference>
<dbReference type="GO" id="GO:0006122">
    <property type="term" value="P:mitochondrial electron transport, ubiquinol to cytochrome c"/>
    <property type="evidence" value="ECO:0007669"/>
    <property type="project" value="UniProtKB-UniRule"/>
</dbReference>
<evidence type="ECO:0000256" key="10">
    <source>
        <dbReference type="ARBA" id="ARBA00023128"/>
    </source>
</evidence>
<evidence type="ECO:0000256" key="8">
    <source>
        <dbReference type="ARBA" id="ARBA00022982"/>
    </source>
</evidence>
<proteinExistence type="inferred from homology"/>
<evidence type="ECO:0000256" key="3">
    <source>
        <dbReference type="ARBA" id="ARBA00016324"/>
    </source>
</evidence>
<evidence type="ECO:0000256" key="1">
    <source>
        <dbReference type="ARBA" id="ARBA00004434"/>
    </source>
</evidence>
<dbReference type="GO" id="GO:0005743">
    <property type="term" value="C:mitochondrial inner membrane"/>
    <property type="evidence" value="ECO:0007669"/>
    <property type="project" value="UniProtKB-SubCell"/>
</dbReference>
<evidence type="ECO:0000313" key="15">
    <source>
        <dbReference type="Proteomes" id="UP000549394"/>
    </source>
</evidence>
<keyword evidence="8 13" id="KW-0249">Electron transport</keyword>
<keyword evidence="9" id="KW-1133">Transmembrane helix</keyword>
<dbReference type="GO" id="GO:0045275">
    <property type="term" value="C:respiratory chain complex III"/>
    <property type="evidence" value="ECO:0007669"/>
    <property type="project" value="UniProtKB-UniRule"/>
</dbReference>
<comment type="subunit">
    <text evidence="12 13">Component of the ubiquinol-cytochrome c oxidoreductase (cytochrome b-c1 complex, complex III, CIII), a multisubunit enzyme composed of 11 subunits. The complex is composed of 3 respiratory subunits cytochrome b, cytochrome c1 and Rieske protein UQCRFS1, 2 core protein subunits UQCRC1/QCR1 and UQCRC2/QCR2, and 6 low-molecular weight protein subunits UQCRH/QCR6, UQCRB/QCR7, UQCRQ/QCR8, UQCR10/QCR9, UQCR11/QCR10 and subunit 9, the cleavage product of Rieske protein UQCRFS1. The complex exists as an obligatory dimer and forms supercomplexes (SCs) in the inner mitochondrial membrane with NADH-ubiquinone oxidoreductase (complex I, CI) and cytochrome c oxidase (complex IV, CIV), resulting in different assemblies (supercomplex SCI(1)III(2)IV(1) and megacomplex MCI(2)III(2)IV(2)). Interacts with UQCC6.</text>
</comment>
<keyword evidence="5 13" id="KW-0679">Respiratory chain</keyword>
<evidence type="ECO:0000256" key="6">
    <source>
        <dbReference type="ARBA" id="ARBA00022692"/>
    </source>
</evidence>
<dbReference type="FunFam" id="1.20.5.210:FF:000001">
    <property type="entry name" value="Cytochrome b-c1 complex subunit 8"/>
    <property type="match status" value="1"/>
</dbReference>
<dbReference type="Proteomes" id="UP000549394">
    <property type="component" value="Unassembled WGS sequence"/>
</dbReference>
<keyword evidence="7 13" id="KW-0999">Mitochondrion inner membrane</keyword>
<dbReference type="Gene3D" id="1.20.5.210">
    <property type="entry name" value="Cytochrome b-c1 complex subunit 8"/>
    <property type="match status" value="1"/>
</dbReference>
<evidence type="ECO:0000256" key="9">
    <source>
        <dbReference type="ARBA" id="ARBA00022989"/>
    </source>
</evidence>
<dbReference type="SUPFAM" id="SSF81508">
    <property type="entry name" value="Ubiquinone-binding protein QP-C of cytochrome bc1 complex (Ubiquinol-cytochrome c reductase)"/>
    <property type="match status" value="1"/>
</dbReference>
<dbReference type="InterPro" id="IPR004205">
    <property type="entry name" value="Cyt_bc1_su8"/>
</dbReference>